<protein>
    <submittedName>
        <fullName evidence="1">Uncharacterized protein</fullName>
    </submittedName>
</protein>
<dbReference type="EMBL" id="VDEM01000082">
    <property type="protein sequence ID" value="KAF0821790.1"/>
    <property type="molecule type" value="Genomic_DNA"/>
</dbReference>
<dbReference type="Proteomes" id="UP000465778">
    <property type="component" value="Unassembled WGS sequence"/>
</dbReference>
<name>A0A800MT43_CYTFI</name>
<dbReference type="AlphaFoldDB" id="A0A800MT43"/>
<gene>
    <name evidence="1" type="ORF">KIS1582_4451</name>
</gene>
<reference evidence="1 2" key="1">
    <citation type="journal article" date="2020" name="G3 (Bethesda)">
        <title>Whole Genome Sequencing and Comparative Genomics of Two Nematicidal Bacillus Strains Reveals a Wide Range of Possible Virulence Factors.</title>
        <authorList>
            <person name="Susic N."/>
            <person name="Janezic S."/>
            <person name="Rupnik M."/>
            <person name="Geric Stare B."/>
        </authorList>
    </citation>
    <scope>NUCLEOTIDE SEQUENCE [LARGE SCALE GENOMIC DNA]</scope>
    <source>
        <strain evidence="1 2">I-1582</strain>
    </source>
</reference>
<comment type="caution">
    <text evidence="1">The sequence shown here is derived from an EMBL/GenBank/DDBJ whole genome shotgun (WGS) entry which is preliminary data.</text>
</comment>
<evidence type="ECO:0000313" key="1">
    <source>
        <dbReference type="EMBL" id="KAF0821790.1"/>
    </source>
</evidence>
<sequence length="58" mass="6492">MRLRRVFPGPLVLTCKMPIDRALGTLIKRLIEAGEESYIKDKGGNPCFCKKMSILIGL</sequence>
<organism evidence="1 2">
    <name type="scientific">Cytobacillus firmus</name>
    <name type="common">Bacillus firmus</name>
    <dbReference type="NCBI Taxonomy" id="1399"/>
    <lineage>
        <taxon>Bacteria</taxon>
        <taxon>Bacillati</taxon>
        <taxon>Bacillota</taxon>
        <taxon>Bacilli</taxon>
        <taxon>Bacillales</taxon>
        <taxon>Bacillaceae</taxon>
        <taxon>Cytobacillus</taxon>
    </lineage>
</organism>
<accession>A0A800MT43</accession>
<evidence type="ECO:0000313" key="2">
    <source>
        <dbReference type="Proteomes" id="UP000465778"/>
    </source>
</evidence>
<proteinExistence type="predicted"/>